<dbReference type="GO" id="GO:0008094">
    <property type="term" value="F:ATP-dependent activity, acting on DNA"/>
    <property type="evidence" value="ECO:0007669"/>
    <property type="project" value="TreeGrafter"/>
</dbReference>
<evidence type="ECO:0000256" key="1">
    <source>
        <dbReference type="ARBA" id="ARBA00022741"/>
    </source>
</evidence>
<dbReference type="InterPro" id="IPR050628">
    <property type="entry name" value="SNF2_RAD54_helicase_TF"/>
</dbReference>
<evidence type="ECO:0000256" key="3">
    <source>
        <dbReference type="ARBA" id="ARBA00022840"/>
    </source>
</evidence>
<dbReference type="Pfam" id="PF00271">
    <property type="entry name" value="Helicase_C"/>
    <property type="match status" value="1"/>
</dbReference>
<dbReference type="AlphaFoldDB" id="A0A0C9XSA2"/>
<keyword evidence="2" id="KW-0378">Hydrolase</keyword>
<evidence type="ECO:0000259" key="4">
    <source>
        <dbReference type="Pfam" id="PF00271"/>
    </source>
</evidence>
<dbReference type="SUPFAM" id="SSF52540">
    <property type="entry name" value="P-loop containing nucleoside triphosphate hydrolases"/>
    <property type="match status" value="1"/>
</dbReference>
<gene>
    <name evidence="5" type="ORF">PISMIDRAFT_115523</name>
</gene>
<dbReference type="PANTHER" id="PTHR45626">
    <property type="entry name" value="TRANSCRIPTION TERMINATION FACTOR 2-RELATED"/>
    <property type="match status" value="1"/>
</dbReference>
<dbReference type="GO" id="GO:0016787">
    <property type="term" value="F:hydrolase activity"/>
    <property type="evidence" value="ECO:0007669"/>
    <property type="project" value="UniProtKB-KW"/>
</dbReference>
<sequence length="76" mass="8612">LRDNVDVMCILVSIKAGGIGLNFTACNHIVLLEPWWNPAVEEQAFDCVHWIGQLLPVNIYKLVVWDSIEECMLEVS</sequence>
<dbReference type="EMBL" id="KN833901">
    <property type="protein sequence ID" value="KIK15210.1"/>
    <property type="molecule type" value="Genomic_DNA"/>
</dbReference>
<accession>A0A0C9XSA2</accession>
<keyword evidence="1" id="KW-0547">Nucleotide-binding</keyword>
<dbReference type="Gene3D" id="3.40.50.300">
    <property type="entry name" value="P-loop containing nucleotide triphosphate hydrolases"/>
    <property type="match status" value="1"/>
</dbReference>
<dbReference type="InterPro" id="IPR001650">
    <property type="entry name" value="Helicase_C-like"/>
</dbReference>
<proteinExistence type="predicted"/>
<dbReference type="Proteomes" id="UP000054018">
    <property type="component" value="Unassembled WGS sequence"/>
</dbReference>
<reference evidence="5 6" key="1">
    <citation type="submission" date="2014-04" db="EMBL/GenBank/DDBJ databases">
        <authorList>
            <consortium name="DOE Joint Genome Institute"/>
            <person name="Kuo A."/>
            <person name="Kohler A."/>
            <person name="Costa M.D."/>
            <person name="Nagy L.G."/>
            <person name="Floudas D."/>
            <person name="Copeland A."/>
            <person name="Barry K.W."/>
            <person name="Cichocki N."/>
            <person name="Veneault-Fourrey C."/>
            <person name="LaButti K."/>
            <person name="Lindquist E.A."/>
            <person name="Lipzen A."/>
            <person name="Lundell T."/>
            <person name="Morin E."/>
            <person name="Murat C."/>
            <person name="Sun H."/>
            <person name="Tunlid A."/>
            <person name="Henrissat B."/>
            <person name="Grigoriev I.V."/>
            <person name="Hibbett D.S."/>
            <person name="Martin F."/>
            <person name="Nordberg H.P."/>
            <person name="Cantor M.N."/>
            <person name="Hua S.X."/>
        </authorList>
    </citation>
    <scope>NUCLEOTIDE SEQUENCE [LARGE SCALE GENOMIC DNA]</scope>
    <source>
        <strain evidence="5 6">441</strain>
    </source>
</reference>
<dbReference type="InterPro" id="IPR027417">
    <property type="entry name" value="P-loop_NTPase"/>
</dbReference>
<dbReference type="HOGENOM" id="CLU_000315_30_3_1"/>
<dbReference type="CDD" id="cd18793">
    <property type="entry name" value="SF2_C_SNF"/>
    <property type="match status" value="1"/>
</dbReference>
<dbReference type="GO" id="GO:0005524">
    <property type="term" value="F:ATP binding"/>
    <property type="evidence" value="ECO:0007669"/>
    <property type="project" value="UniProtKB-KW"/>
</dbReference>
<dbReference type="InterPro" id="IPR049730">
    <property type="entry name" value="SNF2/RAD54-like_C"/>
</dbReference>
<evidence type="ECO:0000313" key="5">
    <source>
        <dbReference type="EMBL" id="KIK15210.1"/>
    </source>
</evidence>
<protein>
    <recommendedName>
        <fullName evidence="4">Helicase C-terminal domain-containing protein</fullName>
    </recommendedName>
</protein>
<keyword evidence="3" id="KW-0067">ATP-binding</keyword>
<dbReference type="GO" id="GO:0005634">
    <property type="term" value="C:nucleus"/>
    <property type="evidence" value="ECO:0007669"/>
    <property type="project" value="TreeGrafter"/>
</dbReference>
<feature type="non-terminal residue" evidence="5">
    <location>
        <position position="1"/>
    </location>
</feature>
<dbReference type="STRING" id="765257.A0A0C9XSA2"/>
<reference evidence="6" key="2">
    <citation type="submission" date="2015-01" db="EMBL/GenBank/DDBJ databases">
        <title>Evolutionary Origins and Diversification of the Mycorrhizal Mutualists.</title>
        <authorList>
            <consortium name="DOE Joint Genome Institute"/>
            <consortium name="Mycorrhizal Genomics Consortium"/>
            <person name="Kohler A."/>
            <person name="Kuo A."/>
            <person name="Nagy L.G."/>
            <person name="Floudas D."/>
            <person name="Copeland A."/>
            <person name="Barry K.W."/>
            <person name="Cichocki N."/>
            <person name="Veneault-Fourrey C."/>
            <person name="LaButti K."/>
            <person name="Lindquist E.A."/>
            <person name="Lipzen A."/>
            <person name="Lundell T."/>
            <person name="Morin E."/>
            <person name="Murat C."/>
            <person name="Riley R."/>
            <person name="Ohm R."/>
            <person name="Sun H."/>
            <person name="Tunlid A."/>
            <person name="Henrissat B."/>
            <person name="Grigoriev I.V."/>
            <person name="Hibbett D.S."/>
            <person name="Martin F."/>
        </authorList>
    </citation>
    <scope>NUCLEOTIDE SEQUENCE [LARGE SCALE GENOMIC DNA]</scope>
    <source>
        <strain evidence="6">441</strain>
    </source>
</reference>
<evidence type="ECO:0000256" key="2">
    <source>
        <dbReference type="ARBA" id="ARBA00022801"/>
    </source>
</evidence>
<feature type="domain" description="Helicase C-terminal" evidence="4">
    <location>
        <begin position="10"/>
        <end position="46"/>
    </location>
</feature>
<organism evidence="5 6">
    <name type="scientific">Pisolithus microcarpus 441</name>
    <dbReference type="NCBI Taxonomy" id="765257"/>
    <lineage>
        <taxon>Eukaryota</taxon>
        <taxon>Fungi</taxon>
        <taxon>Dikarya</taxon>
        <taxon>Basidiomycota</taxon>
        <taxon>Agaricomycotina</taxon>
        <taxon>Agaricomycetes</taxon>
        <taxon>Agaricomycetidae</taxon>
        <taxon>Boletales</taxon>
        <taxon>Sclerodermatineae</taxon>
        <taxon>Pisolithaceae</taxon>
        <taxon>Pisolithus</taxon>
    </lineage>
</organism>
<dbReference type="GO" id="GO:0006281">
    <property type="term" value="P:DNA repair"/>
    <property type="evidence" value="ECO:0007669"/>
    <property type="project" value="TreeGrafter"/>
</dbReference>
<keyword evidence="6" id="KW-1185">Reference proteome</keyword>
<name>A0A0C9XSA2_9AGAM</name>
<evidence type="ECO:0000313" key="6">
    <source>
        <dbReference type="Proteomes" id="UP000054018"/>
    </source>
</evidence>
<dbReference type="OrthoDB" id="448448at2759"/>